<proteinExistence type="predicted"/>
<name>A0A9W9TVS6_PENCI</name>
<dbReference type="PANTHER" id="PTHR36854:SF1">
    <property type="entry name" value="TRANSMEMBRANE PROTEIN"/>
    <property type="match status" value="1"/>
</dbReference>
<dbReference type="GeneID" id="81378928"/>
<sequence>MHWLLLLTLLFSITTLTRASTPTSFCKCTCFSNSTIIPLDPAKSGSDPLDNVMNLYHRAIDRLESEFDSEITAPALEDRDDTIDESVEGTEGGDGGDLSKRATSKSKGYRQLTCNDCNRKFCLNYELPTCKGAKEEDVVTTCFQRDSRKDEAVVFIFIFATGGLLAWAACKPWIERYLEAARERRSYMPVGEEN</sequence>
<keyword evidence="2" id="KW-0812">Transmembrane</keyword>
<comment type="caution">
    <text evidence="4">The sequence shown here is derived from an EMBL/GenBank/DDBJ whole genome shotgun (WGS) entry which is preliminary data.</text>
</comment>
<feature type="compositionally biased region" description="Acidic residues" evidence="1">
    <location>
        <begin position="78"/>
        <end position="88"/>
    </location>
</feature>
<dbReference type="RefSeq" id="XP_056505518.1">
    <property type="nucleotide sequence ID" value="XM_056639761.1"/>
</dbReference>
<evidence type="ECO:0000256" key="2">
    <source>
        <dbReference type="SAM" id="Phobius"/>
    </source>
</evidence>
<evidence type="ECO:0000313" key="5">
    <source>
        <dbReference type="Proteomes" id="UP001147733"/>
    </source>
</evidence>
<dbReference type="EMBL" id="JAPQKT010000001">
    <property type="protein sequence ID" value="KAJ5242514.1"/>
    <property type="molecule type" value="Genomic_DNA"/>
</dbReference>
<evidence type="ECO:0000256" key="3">
    <source>
        <dbReference type="SAM" id="SignalP"/>
    </source>
</evidence>
<gene>
    <name evidence="4" type="ORF">N7469_000841</name>
</gene>
<keyword evidence="5" id="KW-1185">Reference proteome</keyword>
<feature type="chain" id="PRO_5040762927" evidence="3">
    <location>
        <begin position="20"/>
        <end position="194"/>
    </location>
</feature>
<evidence type="ECO:0000256" key="1">
    <source>
        <dbReference type="SAM" id="MobiDB-lite"/>
    </source>
</evidence>
<dbReference type="Proteomes" id="UP001147733">
    <property type="component" value="Unassembled WGS sequence"/>
</dbReference>
<dbReference type="OrthoDB" id="2142503at2759"/>
<reference evidence="4" key="2">
    <citation type="journal article" date="2023" name="IMA Fungus">
        <title>Comparative genomic study of the Penicillium genus elucidates a diverse pangenome and 15 lateral gene transfer events.</title>
        <authorList>
            <person name="Petersen C."/>
            <person name="Sorensen T."/>
            <person name="Nielsen M.R."/>
            <person name="Sondergaard T.E."/>
            <person name="Sorensen J.L."/>
            <person name="Fitzpatrick D.A."/>
            <person name="Frisvad J.C."/>
            <person name="Nielsen K.L."/>
        </authorList>
    </citation>
    <scope>NUCLEOTIDE SEQUENCE</scope>
    <source>
        <strain evidence="4">IBT 23319</strain>
    </source>
</reference>
<keyword evidence="3" id="KW-0732">Signal</keyword>
<keyword evidence="2" id="KW-0472">Membrane</keyword>
<feature type="transmembrane region" description="Helical" evidence="2">
    <location>
        <begin position="152"/>
        <end position="174"/>
    </location>
</feature>
<accession>A0A9W9TVS6</accession>
<keyword evidence="2" id="KW-1133">Transmembrane helix</keyword>
<protein>
    <submittedName>
        <fullName evidence="4">Uncharacterized protein</fullName>
    </submittedName>
</protein>
<dbReference type="PANTHER" id="PTHR36854">
    <property type="entry name" value="CHROMOSOME 9, WHOLE GENOME SHOTGUN SEQUENCE"/>
    <property type="match status" value="1"/>
</dbReference>
<feature type="signal peptide" evidence="3">
    <location>
        <begin position="1"/>
        <end position="19"/>
    </location>
</feature>
<organism evidence="4 5">
    <name type="scientific">Penicillium citrinum</name>
    <dbReference type="NCBI Taxonomy" id="5077"/>
    <lineage>
        <taxon>Eukaryota</taxon>
        <taxon>Fungi</taxon>
        <taxon>Dikarya</taxon>
        <taxon>Ascomycota</taxon>
        <taxon>Pezizomycotina</taxon>
        <taxon>Eurotiomycetes</taxon>
        <taxon>Eurotiomycetidae</taxon>
        <taxon>Eurotiales</taxon>
        <taxon>Aspergillaceae</taxon>
        <taxon>Penicillium</taxon>
    </lineage>
</organism>
<feature type="region of interest" description="Disordered" evidence="1">
    <location>
        <begin position="78"/>
        <end position="103"/>
    </location>
</feature>
<reference evidence="4" key="1">
    <citation type="submission" date="2022-11" db="EMBL/GenBank/DDBJ databases">
        <authorList>
            <person name="Petersen C."/>
        </authorList>
    </citation>
    <scope>NUCLEOTIDE SEQUENCE</scope>
    <source>
        <strain evidence="4">IBT 23319</strain>
    </source>
</reference>
<evidence type="ECO:0000313" key="4">
    <source>
        <dbReference type="EMBL" id="KAJ5242514.1"/>
    </source>
</evidence>
<dbReference type="AlphaFoldDB" id="A0A9W9TVS6"/>